<dbReference type="STRING" id="27334.A0A0A2K815"/>
<protein>
    <submittedName>
        <fullName evidence="1">Uncharacterized protein</fullName>
    </submittedName>
</protein>
<name>A0A0A2K815_PENEN</name>
<proteinExistence type="predicted"/>
<dbReference type="HOGENOM" id="CLU_1004968_0_0_1"/>
<reference evidence="1 2" key="1">
    <citation type="journal article" date="2015" name="Mol. Plant Microbe Interact.">
        <title>Genome, transcriptome, and functional analyses of Penicillium expansum provide new insights into secondary metabolism and pathogenicity.</title>
        <authorList>
            <person name="Ballester A.R."/>
            <person name="Marcet-Houben M."/>
            <person name="Levin E."/>
            <person name="Sela N."/>
            <person name="Selma-Lazaro C."/>
            <person name="Carmona L."/>
            <person name="Wisniewski M."/>
            <person name="Droby S."/>
            <person name="Gonzalez-Candelas L."/>
            <person name="Gabaldon T."/>
        </authorList>
    </citation>
    <scope>NUCLEOTIDE SEQUENCE [LARGE SCALE GENOMIC DNA]</scope>
    <source>
        <strain evidence="1 2">MD-8</strain>
    </source>
</reference>
<dbReference type="VEuPathDB" id="FungiDB:PEXP_008730"/>
<dbReference type="PANTHER" id="PTHR35569">
    <property type="entry name" value="CYANAMIDE HYDRATASE DDI2-RELATED"/>
    <property type="match status" value="1"/>
</dbReference>
<gene>
    <name evidence="1" type="ORF">PEX2_045240</name>
</gene>
<dbReference type="GeneID" id="27677218"/>
<dbReference type="PANTHER" id="PTHR35569:SF1">
    <property type="entry name" value="CYANAMIDE HYDRATASE DDI2-RELATED"/>
    <property type="match status" value="1"/>
</dbReference>
<comment type="caution">
    <text evidence="1">The sequence shown here is derived from an EMBL/GenBank/DDBJ whole genome shotgun (WGS) entry which is preliminary data.</text>
</comment>
<dbReference type="RefSeq" id="XP_016603501.1">
    <property type="nucleotide sequence ID" value="XM_016741799.1"/>
</dbReference>
<dbReference type="AlphaFoldDB" id="A0A0A2K815"/>
<dbReference type="EMBL" id="JQFZ01000018">
    <property type="protein sequence ID" value="KGO63001.1"/>
    <property type="molecule type" value="Genomic_DNA"/>
</dbReference>
<accession>A0A0A2K815</accession>
<evidence type="ECO:0000313" key="2">
    <source>
        <dbReference type="Proteomes" id="UP000030143"/>
    </source>
</evidence>
<dbReference type="Proteomes" id="UP000030143">
    <property type="component" value="Unassembled WGS sequence"/>
</dbReference>
<sequence length="263" mass="29430">MSLFTTRQRHLTIPGPVVQTVASLHRPPPTAKPSSFYDIPQTELCLRAEKMIQEQIPSWAANHCFRTYAFGLAIANYAGFDTDQAKVELGFDKEFHFLTCALHEWGMSEEGIKQSKLSLELWGAIRAREWILEQDCDISEARIQPLGEWADLAAEAIARHTIEFRGFSKSVNLQTALLTLGSGQDLMGLSSAFVHADDIKIICERWPRIGYVDGLRALTREEVERKPGCLFEGCWGDFDPGMYNVSCFKGLQGSLSEAPSSKL</sequence>
<keyword evidence="2" id="KW-1185">Reference proteome</keyword>
<evidence type="ECO:0000313" key="1">
    <source>
        <dbReference type="EMBL" id="KGO63001.1"/>
    </source>
</evidence>
<organism evidence="1 2">
    <name type="scientific">Penicillium expansum</name>
    <name type="common">Blue mold rot fungus</name>
    <dbReference type="NCBI Taxonomy" id="27334"/>
    <lineage>
        <taxon>Eukaryota</taxon>
        <taxon>Fungi</taxon>
        <taxon>Dikarya</taxon>
        <taxon>Ascomycota</taxon>
        <taxon>Pezizomycotina</taxon>
        <taxon>Eurotiomycetes</taxon>
        <taxon>Eurotiomycetidae</taxon>
        <taxon>Eurotiales</taxon>
        <taxon>Aspergillaceae</taxon>
        <taxon>Penicillium</taxon>
    </lineage>
</organism>